<name>A0A1M4EQY1_9ACTN</name>
<sequence length="43" mass="4873">MVHHALDQGQRLCDLQIDHLRSFEGTPPANCGYGWNDLRTGHL</sequence>
<reference evidence="1" key="1">
    <citation type="submission" date="2016-04" db="EMBL/GenBank/DDBJ databases">
        <authorList>
            <person name="Evans L.H."/>
            <person name="Alamgir A."/>
            <person name="Owens N."/>
            <person name="Weber N.D."/>
            <person name="Virtaneva K."/>
            <person name="Barbian K."/>
            <person name="Babar A."/>
            <person name="Rosenke K."/>
        </authorList>
    </citation>
    <scope>NUCLEOTIDE SEQUENCE</scope>
    <source>
        <strain evidence="1">Nono1</strain>
    </source>
</reference>
<organism evidence="1">
    <name type="scientific">Nonomuraea gerenzanensis</name>
    <dbReference type="NCBI Taxonomy" id="93944"/>
    <lineage>
        <taxon>Bacteria</taxon>
        <taxon>Bacillati</taxon>
        <taxon>Actinomycetota</taxon>
        <taxon>Actinomycetes</taxon>
        <taxon>Streptosporangiales</taxon>
        <taxon>Streptosporangiaceae</taxon>
        <taxon>Nonomuraea</taxon>
    </lineage>
</organism>
<evidence type="ECO:0000313" key="1">
    <source>
        <dbReference type="EMBL" id="SBP01249.1"/>
    </source>
</evidence>
<dbReference type="AlphaFoldDB" id="A0A1M4EQY1"/>
<proteinExistence type="predicted"/>
<protein>
    <submittedName>
        <fullName evidence="1">Uncharacterized protein</fullName>
    </submittedName>
</protein>
<gene>
    <name evidence="1" type="ORF">BN4615_P10765</name>
</gene>
<accession>A0A1M4EQY1</accession>
<dbReference type="EMBL" id="LT559118">
    <property type="protein sequence ID" value="SBP01249.1"/>
    <property type="molecule type" value="Genomic_DNA"/>
</dbReference>